<feature type="domain" description="SSD" evidence="9">
    <location>
        <begin position="1"/>
        <end position="153"/>
    </location>
</feature>
<evidence type="ECO:0000313" key="10">
    <source>
        <dbReference type="Proteomes" id="UP000694941"/>
    </source>
</evidence>
<gene>
    <name evidence="11" type="primary">LOC106477417</name>
</gene>
<dbReference type="InterPro" id="IPR030225">
    <property type="entry name" value="SCAP"/>
</dbReference>
<evidence type="ECO:0000256" key="1">
    <source>
        <dbReference type="ARBA" id="ARBA00004240"/>
    </source>
</evidence>
<evidence type="ECO:0000256" key="6">
    <source>
        <dbReference type="ARBA" id="ARBA00023034"/>
    </source>
</evidence>
<reference evidence="11" key="1">
    <citation type="submission" date="2025-08" db="UniProtKB">
        <authorList>
            <consortium name="RefSeq"/>
        </authorList>
    </citation>
    <scope>IDENTIFICATION</scope>
    <source>
        <tissue evidence="11">Muscle</tissue>
    </source>
</reference>
<evidence type="ECO:0000313" key="11">
    <source>
        <dbReference type="RefSeq" id="XP_013793441.2"/>
    </source>
</evidence>
<dbReference type="InterPro" id="IPR000731">
    <property type="entry name" value="SSD"/>
</dbReference>
<protein>
    <submittedName>
        <fullName evidence="11">Sterol regulatory element-binding protein cleavage-activating protein-like</fullName>
    </submittedName>
</protein>
<name>A0ABM1C3C3_LIMPO</name>
<dbReference type="Proteomes" id="UP000694941">
    <property type="component" value="Unplaced"/>
</dbReference>
<sequence length="159" mass="18057">MTYVILFLYVYFSVRKIELVKSKWALAVSAVMTMVMSLLMSVGLCIWFGLNPTLNGSEIFPYLVVVIGLENMWVLTKSVVSTPVHLDVKVRVAQGLSKEGWFITKNLLTELTVLTFAFFTFVPAIQEFCLFAVVGVFSDFFLQMVFFATVLSIDIRRIE</sequence>
<dbReference type="RefSeq" id="XP_013793441.2">
    <property type="nucleotide sequence ID" value="XM_013937987.2"/>
</dbReference>
<evidence type="ECO:0000256" key="7">
    <source>
        <dbReference type="ARBA" id="ARBA00023136"/>
    </source>
</evidence>
<dbReference type="Pfam" id="PF12349">
    <property type="entry name" value="Sterol-sensing"/>
    <property type="match status" value="1"/>
</dbReference>
<dbReference type="InterPro" id="IPR053958">
    <property type="entry name" value="HMGCR/SNAP/NPC1-like_SSD"/>
</dbReference>
<keyword evidence="5" id="KW-0256">Endoplasmic reticulum</keyword>
<evidence type="ECO:0000256" key="3">
    <source>
        <dbReference type="ARBA" id="ARBA00022574"/>
    </source>
</evidence>
<feature type="transmembrane region" description="Helical" evidence="8">
    <location>
        <begin position="24"/>
        <end position="50"/>
    </location>
</feature>
<evidence type="ECO:0000259" key="9">
    <source>
        <dbReference type="PROSITE" id="PS50156"/>
    </source>
</evidence>
<feature type="transmembrane region" description="Helical" evidence="8">
    <location>
        <begin position="62"/>
        <end position="86"/>
    </location>
</feature>
<keyword evidence="8" id="KW-0812">Transmembrane</keyword>
<evidence type="ECO:0000256" key="2">
    <source>
        <dbReference type="ARBA" id="ARBA00004394"/>
    </source>
</evidence>
<evidence type="ECO:0000256" key="8">
    <source>
        <dbReference type="SAM" id="Phobius"/>
    </source>
</evidence>
<accession>A0ABM1C3C3</accession>
<organism evidence="10 11">
    <name type="scientific">Limulus polyphemus</name>
    <name type="common">Atlantic horseshoe crab</name>
    <dbReference type="NCBI Taxonomy" id="6850"/>
    <lineage>
        <taxon>Eukaryota</taxon>
        <taxon>Metazoa</taxon>
        <taxon>Ecdysozoa</taxon>
        <taxon>Arthropoda</taxon>
        <taxon>Chelicerata</taxon>
        <taxon>Merostomata</taxon>
        <taxon>Xiphosura</taxon>
        <taxon>Limulidae</taxon>
        <taxon>Limulus</taxon>
    </lineage>
</organism>
<dbReference type="PANTHER" id="PTHR46378">
    <property type="entry name" value="STEROL REGULATORY ELEMENT-BINDING PROTEIN CLEAVAGE-ACTIVATING PROTEIN"/>
    <property type="match status" value="1"/>
</dbReference>
<keyword evidence="8" id="KW-1133">Transmembrane helix</keyword>
<dbReference type="GeneID" id="106477417"/>
<comment type="subcellular location">
    <subcellularLocation>
        <location evidence="1">Endoplasmic reticulum</location>
    </subcellularLocation>
    <subcellularLocation>
        <location evidence="2">Golgi apparatus membrane</location>
    </subcellularLocation>
</comment>
<dbReference type="SUPFAM" id="SSF82866">
    <property type="entry name" value="Multidrug efflux transporter AcrB transmembrane domain"/>
    <property type="match status" value="1"/>
</dbReference>
<evidence type="ECO:0000256" key="5">
    <source>
        <dbReference type="ARBA" id="ARBA00022824"/>
    </source>
</evidence>
<keyword evidence="7 8" id="KW-0472">Membrane</keyword>
<keyword evidence="10" id="KW-1185">Reference proteome</keyword>
<keyword evidence="4" id="KW-0677">Repeat</keyword>
<dbReference type="PROSITE" id="PS50156">
    <property type="entry name" value="SSD"/>
    <property type="match status" value="1"/>
</dbReference>
<keyword evidence="6" id="KW-0333">Golgi apparatus</keyword>
<feature type="transmembrane region" description="Helical" evidence="8">
    <location>
        <begin position="107"/>
        <end position="125"/>
    </location>
</feature>
<feature type="transmembrane region" description="Helical" evidence="8">
    <location>
        <begin position="131"/>
        <end position="153"/>
    </location>
</feature>
<proteinExistence type="predicted"/>
<keyword evidence="3" id="KW-0853">WD repeat</keyword>
<feature type="non-terminal residue" evidence="11">
    <location>
        <position position="159"/>
    </location>
</feature>
<evidence type="ECO:0000256" key="4">
    <source>
        <dbReference type="ARBA" id="ARBA00022737"/>
    </source>
</evidence>
<dbReference type="PANTHER" id="PTHR46378:SF1">
    <property type="entry name" value="STEROL REGULATORY ELEMENT-BINDING PROTEIN CLEAVAGE-ACTIVATING PROTEIN"/>
    <property type="match status" value="1"/>
</dbReference>